<dbReference type="Proteomes" id="UP000053239">
    <property type="component" value="Unassembled WGS sequence"/>
</dbReference>
<evidence type="ECO:0000256" key="2">
    <source>
        <dbReference type="SAM" id="Phobius"/>
    </source>
</evidence>
<dbReference type="OrthoDB" id="389218at2759"/>
<keyword evidence="2" id="KW-0472">Membrane</keyword>
<name>A0A0J9U300_PLAVI</name>
<evidence type="ECO:0000313" key="3">
    <source>
        <dbReference type="EMBL" id="KNA02417.1"/>
    </source>
</evidence>
<feature type="compositionally biased region" description="Basic and acidic residues" evidence="1">
    <location>
        <begin position="198"/>
        <end position="213"/>
    </location>
</feature>
<sequence>MAEVFFEVSKRKEKLDKDGCVVLFFDIEEEIKKKIGELEITQGENHIHNKCQEIDKYLQEQKNSHNECYQGSFKRYVRDIEKEANALLSESSVYSQYCKSLTSKDEELTKLKGKTVELGKEKGKLASEKLPAEKSRQTISSCNGQTCKDESSENTAFPVAHQTDDPEHSTGSAQITSRPSEGTIVIIDSPSAGPTVSELKKERSDTCKEKGCPSEDLPSSGHSTTEGSEARPSIPYSETDSVNRYNSTFISQEYIAGLKTIHSKIHNRENTQCDATKDQYTTDGSDDPVIIKLHDCKNENIAYTILENRNNETHRTLDNSQNKFQRDVPLSQSPGGRQTIYEKSTFPETQKILEQIQTKEELGPVQPQLLDNGKLNIGESSDLQITADHQVTVEPSGNVVPQVLYGSKSPFKSRRICDNANCGEPHLYINEYGSAHPNGEYQKNNAFTMEGLGEALNSGNGIVSSGDLMSEATDTVQEEPSLKNYITIIAMILGGILFCALLSKVKINLLY</sequence>
<proteinExistence type="predicted"/>
<dbReference type="EMBL" id="KQ235188">
    <property type="protein sequence ID" value="KNA02417.1"/>
    <property type="molecule type" value="Genomic_DNA"/>
</dbReference>
<protein>
    <submittedName>
        <fullName evidence="3">Uncharacterized protein</fullName>
    </submittedName>
</protein>
<evidence type="ECO:0000313" key="4">
    <source>
        <dbReference type="Proteomes" id="UP000053239"/>
    </source>
</evidence>
<feature type="region of interest" description="Disordered" evidence="1">
    <location>
        <begin position="127"/>
        <end position="240"/>
    </location>
</feature>
<feature type="compositionally biased region" description="Polar residues" evidence="1">
    <location>
        <begin position="137"/>
        <end position="146"/>
    </location>
</feature>
<feature type="transmembrane region" description="Helical" evidence="2">
    <location>
        <begin position="485"/>
        <end position="503"/>
    </location>
</feature>
<feature type="compositionally biased region" description="Basic and acidic residues" evidence="1">
    <location>
        <begin position="127"/>
        <end position="136"/>
    </location>
</feature>
<dbReference type="AlphaFoldDB" id="A0A0J9U300"/>
<reference evidence="3 4" key="1">
    <citation type="submission" date="2011-09" db="EMBL/GenBank/DDBJ databases">
        <title>The Genome Sequence of Plasmodium vivax North Korean.</title>
        <authorList>
            <consortium name="The Broad Institute Genome Sequencing Platform"/>
            <consortium name="The Broad Institute Genome Sequencing Center for Infectious Disease"/>
            <person name="Neafsey D."/>
            <person name="Carlton J."/>
            <person name="Barnwell J."/>
            <person name="Collins W."/>
            <person name="Escalante A."/>
            <person name="Mullikin J."/>
            <person name="Saul A."/>
            <person name="Guigo R."/>
            <person name="Camara F."/>
            <person name="Young S.K."/>
            <person name="Zeng Q."/>
            <person name="Gargeya S."/>
            <person name="Fitzgerald M."/>
            <person name="Haas B."/>
            <person name="Abouelleil A."/>
            <person name="Alvarado L."/>
            <person name="Arachchi H.M."/>
            <person name="Berlin A."/>
            <person name="Brown A."/>
            <person name="Chapman S.B."/>
            <person name="Chen Z."/>
            <person name="Dunbar C."/>
            <person name="Freedman E."/>
            <person name="Gearin G."/>
            <person name="Gellesch M."/>
            <person name="Goldberg J."/>
            <person name="Griggs A."/>
            <person name="Gujja S."/>
            <person name="Heiman D."/>
            <person name="Howarth C."/>
            <person name="Larson L."/>
            <person name="Lui A."/>
            <person name="MacDonald P.J.P."/>
            <person name="Montmayeur A."/>
            <person name="Murphy C."/>
            <person name="Neiman D."/>
            <person name="Pearson M."/>
            <person name="Priest M."/>
            <person name="Roberts A."/>
            <person name="Saif S."/>
            <person name="Shea T."/>
            <person name="Shenoy N."/>
            <person name="Sisk P."/>
            <person name="Stolte C."/>
            <person name="Sykes S."/>
            <person name="Wortman J."/>
            <person name="Nusbaum C."/>
            <person name="Birren B."/>
        </authorList>
    </citation>
    <scope>NUCLEOTIDE SEQUENCE [LARGE SCALE GENOMIC DNA]</scope>
    <source>
        <strain evidence="3 4">North Korean</strain>
    </source>
</reference>
<accession>A0A0J9U300</accession>
<evidence type="ECO:0000256" key="1">
    <source>
        <dbReference type="SAM" id="MobiDB-lite"/>
    </source>
</evidence>
<feature type="compositionally biased region" description="Polar residues" evidence="1">
    <location>
        <begin position="169"/>
        <end position="180"/>
    </location>
</feature>
<keyword evidence="2" id="KW-0812">Transmembrane</keyword>
<keyword evidence="2" id="KW-1133">Transmembrane helix</keyword>
<gene>
    <name evidence="3" type="ORF">PVNG_05038</name>
</gene>
<organism evidence="3 4">
    <name type="scientific">Plasmodium vivax North Korean</name>
    <dbReference type="NCBI Taxonomy" id="1035514"/>
    <lineage>
        <taxon>Eukaryota</taxon>
        <taxon>Sar</taxon>
        <taxon>Alveolata</taxon>
        <taxon>Apicomplexa</taxon>
        <taxon>Aconoidasida</taxon>
        <taxon>Haemosporida</taxon>
        <taxon>Plasmodiidae</taxon>
        <taxon>Plasmodium</taxon>
        <taxon>Plasmodium (Plasmodium)</taxon>
    </lineage>
</organism>